<keyword evidence="1 3" id="KW-0378">Hydrolase</keyword>
<reference evidence="3 4" key="1">
    <citation type="submission" date="2016-11" db="EMBL/GenBank/DDBJ databases">
        <authorList>
            <person name="Jaros S."/>
            <person name="Januszkiewicz K."/>
            <person name="Wedrychowicz H."/>
        </authorList>
    </citation>
    <scope>NUCLEOTIDE SEQUENCE [LARGE SCALE GENOMIC DNA]</scope>
    <source>
        <strain evidence="3 4">KHT3</strain>
    </source>
</reference>
<dbReference type="InterPro" id="IPR031924">
    <property type="entry name" value="GH115"/>
</dbReference>
<evidence type="ECO:0000256" key="1">
    <source>
        <dbReference type="ARBA" id="ARBA00022801"/>
    </source>
</evidence>
<dbReference type="SUPFAM" id="SSF55545">
    <property type="entry name" value="beta-N-acetylhexosaminidase-like domain"/>
    <property type="match status" value="1"/>
</dbReference>
<dbReference type="GO" id="GO:0005975">
    <property type="term" value="P:carbohydrate metabolic process"/>
    <property type="evidence" value="ECO:0007669"/>
    <property type="project" value="UniProtKB-ARBA"/>
</dbReference>
<name>A0A1M6RP96_XYLRU</name>
<dbReference type="Pfam" id="PF15979">
    <property type="entry name" value="Glyco_hydro_115"/>
    <property type="match status" value="1"/>
</dbReference>
<sequence>MKQLTTFLFAWLLMIGVANGQQMKAAVNLTKATIVYNEADAPLVKQMAQVLADDIERVADVRPQVSIRSGKQPTVFLGTTKQTGRHRELKGTWERYAIDTKNGNIYVTGSDARGLAYGVLHISEAIGVSPWYWFADVPVDKNNKRVYDYAENYVSQSPSVKYRGIFINDEDWGLKTWASKTFEKELGDIGPKTYDRVCELLLRLKANMLAPAMHSCTGAFYSHPESQKMADKWGIMITTSHCEPLLFNNAAKSEWDKERDGEWNYETNSATILKKLDDRIRETAQYDNIYTMGLRGLHDEAMKGSKDPKVRARTLENVMAKQRGILEKYKGKKAEKLPQIFVPYKEALDIYDAGLRVPDDITLVWPDDNYGYMKRISNKAEQQRSGHSGVYYHISYLGTPHDNLWIATTAPMLMYEELLKAYNAGGDRYWLLNVGDIKPMEIEMQQFFDMAYDFSKFSYDNVNNYQAEFLTRLFGHHDFQYILDNYYQLAWNRKPEFMGYEMEWDSPEYSRRYDTDFSFQTGTAQKRLTAYQDICFAYDAIESKLTPEQRPALFEMLGYAVHSAYQMNRKYLYAQANHETGNMIYAEQSKDACRKIDALLERYNTQLDGKWNQMISEVPPGIVALYQKMPEYTDKPTDAYRLPDSQRHPELQHQIDLASLNVSGPFRLLEGIGTDWKALQLGQPLDFESAGSTINIPLSSGISPRTNSLQVCISVVPMWPVAADRSNRFEVSVDGGKAEMCENKFKEWSREWKIQVLENRKEFVFSLPLDASRQNHTMTLKIVDPGQIIQKITYE</sequence>
<dbReference type="PANTHER" id="PTHR37842">
    <property type="match status" value="1"/>
</dbReference>
<dbReference type="Gene3D" id="3.20.20.520">
    <property type="entry name" value="Glycosyl hydrolase family 115"/>
    <property type="match status" value="1"/>
</dbReference>
<dbReference type="PANTHER" id="PTHR37842:SF2">
    <property type="entry name" value="GYLCOSYL HYDROLASE 115 C-TERMINAL DOMAIN-CONTAINING PROTEIN"/>
    <property type="match status" value="1"/>
</dbReference>
<feature type="signal peptide" evidence="2">
    <location>
        <begin position="1"/>
        <end position="20"/>
    </location>
</feature>
<evidence type="ECO:0000313" key="3">
    <source>
        <dbReference type="EMBL" id="SHK34341.1"/>
    </source>
</evidence>
<dbReference type="OrthoDB" id="8727830at2"/>
<gene>
    <name evidence="3" type="ORF">SAMN05216463_10252</name>
</gene>
<proteinExistence type="predicted"/>
<dbReference type="EMBL" id="FRBD01000002">
    <property type="protein sequence ID" value="SHK34341.1"/>
    <property type="molecule type" value="Genomic_DNA"/>
</dbReference>
<dbReference type="GO" id="GO:0016787">
    <property type="term" value="F:hydrolase activity"/>
    <property type="evidence" value="ECO:0007669"/>
    <property type="project" value="UniProtKB-KW"/>
</dbReference>
<dbReference type="RefSeq" id="WP_073204223.1">
    <property type="nucleotide sequence ID" value="NZ_FRBD01000002.1"/>
</dbReference>
<dbReference type="AlphaFoldDB" id="A0A1M6RP96"/>
<organism evidence="3 4">
    <name type="scientific">Xylanibacter ruminicola</name>
    <name type="common">Prevotella ruminicola</name>
    <dbReference type="NCBI Taxonomy" id="839"/>
    <lineage>
        <taxon>Bacteria</taxon>
        <taxon>Pseudomonadati</taxon>
        <taxon>Bacteroidota</taxon>
        <taxon>Bacteroidia</taxon>
        <taxon>Bacteroidales</taxon>
        <taxon>Prevotellaceae</taxon>
        <taxon>Xylanibacter</taxon>
    </lineage>
</organism>
<protein>
    <submittedName>
        <fullName evidence="3">Glycosyl hydrolase family 115</fullName>
    </submittedName>
</protein>
<feature type="chain" id="PRO_5012229427" evidence="2">
    <location>
        <begin position="21"/>
        <end position="795"/>
    </location>
</feature>
<evidence type="ECO:0000256" key="2">
    <source>
        <dbReference type="SAM" id="SignalP"/>
    </source>
</evidence>
<keyword evidence="2" id="KW-0732">Signal</keyword>
<dbReference type="Proteomes" id="UP000184130">
    <property type="component" value="Unassembled WGS sequence"/>
</dbReference>
<dbReference type="InterPro" id="IPR042301">
    <property type="entry name" value="GH115_sf"/>
</dbReference>
<dbReference type="Gene3D" id="3.30.379.10">
    <property type="entry name" value="Chitobiase/beta-hexosaminidase domain 2-like"/>
    <property type="match status" value="1"/>
</dbReference>
<accession>A0A1M6RP96</accession>
<dbReference type="InterPro" id="IPR029018">
    <property type="entry name" value="Hex-like_dom2"/>
</dbReference>
<dbReference type="Gene3D" id="1.20.58.2150">
    <property type="match status" value="1"/>
</dbReference>
<evidence type="ECO:0000313" key="4">
    <source>
        <dbReference type="Proteomes" id="UP000184130"/>
    </source>
</evidence>
<dbReference type="Gene3D" id="2.60.120.1620">
    <property type="match status" value="1"/>
</dbReference>